<proteinExistence type="predicted"/>
<feature type="compositionally biased region" description="Low complexity" evidence="3">
    <location>
        <begin position="88"/>
        <end position="98"/>
    </location>
</feature>
<sequence length="369" mass="42003">AQGCDPLIHWGKPQHETAELGGNKQTHPSSPPLPVGHSRVEESPAPLEEMGSRAHAVRGGGGPTEGWPRVSCSGLSWPGPTRSNTATRCSPTSPDPRSSSRFLLLKETEFVGEDSFESLGEFQVVLSELASDKSLDRIRVEYEKLIHALKKSRDNEKRLMSKCRELNAEIVSTSTKVAAALKLSQDDETTITSLKRELDKAWKMVDATHDKERKDMETIKNLKEDVSKLTKATEQQTGQQLDQERMSLIKMIEEMTQERDQLMTTVEDLREKLNKATVIQQEIEKEKETAVQSISKLQQELQVQQNEISREMRLKEKLDKEIQQLHADMEAKMAEIKALNMQRQKAKEEQQRLEQQLKDLKLFQREPVQ</sequence>
<keyword evidence="5" id="KW-1185">Reference proteome</keyword>
<evidence type="ECO:0000313" key="4">
    <source>
        <dbReference type="EMBL" id="MED6256259.1"/>
    </source>
</evidence>
<evidence type="ECO:0000313" key="5">
    <source>
        <dbReference type="Proteomes" id="UP001345963"/>
    </source>
</evidence>
<organism evidence="4 5">
    <name type="scientific">Ataeniobius toweri</name>
    <dbReference type="NCBI Taxonomy" id="208326"/>
    <lineage>
        <taxon>Eukaryota</taxon>
        <taxon>Metazoa</taxon>
        <taxon>Chordata</taxon>
        <taxon>Craniata</taxon>
        <taxon>Vertebrata</taxon>
        <taxon>Euteleostomi</taxon>
        <taxon>Actinopterygii</taxon>
        <taxon>Neopterygii</taxon>
        <taxon>Teleostei</taxon>
        <taxon>Neoteleostei</taxon>
        <taxon>Acanthomorphata</taxon>
        <taxon>Ovalentaria</taxon>
        <taxon>Atherinomorphae</taxon>
        <taxon>Cyprinodontiformes</taxon>
        <taxon>Goodeidae</taxon>
        <taxon>Ataeniobius</taxon>
    </lineage>
</organism>
<dbReference type="PANTHER" id="PTHR32083:SF0">
    <property type="entry name" value="CILIA AND FLAGELLA-ASSOCIATED PROTEIN 58"/>
    <property type="match status" value="1"/>
</dbReference>
<keyword evidence="1 2" id="KW-0175">Coiled coil</keyword>
<dbReference type="PANTHER" id="PTHR32083">
    <property type="entry name" value="CILIA AND FLAGELLA-ASSOCIATED PROTEIN 58-RELATED"/>
    <property type="match status" value="1"/>
</dbReference>
<evidence type="ECO:0000256" key="2">
    <source>
        <dbReference type="SAM" id="Coils"/>
    </source>
</evidence>
<feature type="region of interest" description="Disordered" evidence="3">
    <location>
        <begin position="1"/>
        <end position="98"/>
    </location>
</feature>
<comment type="caution">
    <text evidence="4">The sequence shown here is derived from an EMBL/GenBank/DDBJ whole genome shotgun (WGS) entry which is preliminary data.</text>
</comment>
<protein>
    <recommendedName>
        <fullName evidence="6">Cilia and flagella associated protein 58</fullName>
    </recommendedName>
</protein>
<accession>A0ABU7C324</accession>
<dbReference type="Proteomes" id="UP001345963">
    <property type="component" value="Unassembled WGS sequence"/>
</dbReference>
<name>A0ABU7C324_9TELE</name>
<dbReference type="EMBL" id="JAHUTI010073822">
    <property type="protein sequence ID" value="MED6256259.1"/>
    <property type="molecule type" value="Genomic_DNA"/>
</dbReference>
<reference evidence="4 5" key="1">
    <citation type="submission" date="2021-07" db="EMBL/GenBank/DDBJ databases">
        <authorList>
            <person name="Palmer J.M."/>
        </authorList>
    </citation>
    <scope>NUCLEOTIDE SEQUENCE [LARGE SCALE GENOMIC DNA]</scope>
    <source>
        <strain evidence="4 5">AT_MEX2019</strain>
        <tissue evidence="4">Muscle</tissue>
    </source>
</reference>
<gene>
    <name evidence="4" type="ORF">ATANTOWER_022695</name>
</gene>
<feature type="coiled-coil region" evidence="2">
    <location>
        <begin position="135"/>
        <end position="169"/>
    </location>
</feature>
<evidence type="ECO:0008006" key="6">
    <source>
        <dbReference type="Google" id="ProtNLM"/>
    </source>
</evidence>
<feature type="non-terminal residue" evidence="4">
    <location>
        <position position="1"/>
    </location>
</feature>
<feature type="coiled-coil region" evidence="2">
    <location>
        <begin position="219"/>
        <end position="366"/>
    </location>
</feature>
<evidence type="ECO:0000256" key="1">
    <source>
        <dbReference type="ARBA" id="ARBA00023054"/>
    </source>
</evidence>
<evidence type="ECO:0000256" key="3">
    <source>
        <dbReference type="SAM" id="MobiDB-lite"/>
    </source>
</evidence>